<dbReference type="InterPro" id="IPR016036">
    <property type="entry name" value="Malonyl_transacylase_ACP-bd"/>
</dbReference>
<feature type="region of interest" description="Disordered" evidence="5">
    <location>
        <begin position="1246"/>
        <end position="1267"/>
    </location>
</feature>
<dbReference type="SUPFAM" id="SSF51412">
    <property type="entry name" value="Inosine monophosphate dehydrogenase (IMPDH)"/>
    <property type="match status" value="2"/>
</dbReference>
<dbReference type="SUPFAM" id="SSF51735">
    <property type="entry name" value="NAD(P)-binding Rossmann-fold domains"/>
    <property type="match status" value="2"/>
</dbReference>
<dbReference type="Pfam" id="PF08659">
    <property type="entry name" value="KR"/>
    <property type="match status" value="1"/>
</dbReference>
<feature type="compositionally biased region" description="Gly residues" evidence="5">
    <location>
        <begin position="1257"/>
        <end position="1267"/>
    </location>
</feature>
<evidence type="ECO:0000256" key="1">
    <source>
        <dbReference type="ARBA" id="ARBA00022450"/>
    </source>
</evidence>
<dbReference type="InterPro" id="IPR013785">
    <property type="entry name" value="Aldolase_TIM"/>
</dbReference>
<dbReference type="RefSeq" id="WP_231333827.1">
    <property type="nucleotide sequence ID" value="NZ_CP059572.1"/>
</dbReference>
<dbReference type="InterPro" id="IPR014031">
    <property type="entry name" value="Ketoacyl_synth_C"/>
</dbReference>
<dbReference type="SUPFAM" id="SSF52151">
    <property type="entry name" value="FabD/lysophospholipase-like"/>
    <property type="match status" value="1"/>
</dbReference>
<dbReference type="SUPFAM" id="SSF53901">
    <property type="entry name" value="Thiolase-like"/>
    <property type="match status" value="1"/>
</dbReference>
<sequence>MAADRAGGRDGTQRRRPGPGAAPGSRPGTEVIGVSPFGRPASRLAVAVARAGGLGVLDLGTDRAAALAALADVRRWWTGPFGVRVPAGCRVRPAELPDAAGTVLVDAPALRSDDSLDVAGFARGRRLLIEVVGPDEAAAVLPVAQGLAGAGNTGLIARGREAGGRVGETSTFVLLQHLAAGPAVDVPVYAAGGIGPHTAAAAVAGGAAGIVLDVQLALVREMDLPAAVVAALTAMDGSETAVVDGHRVYARPGLPGAGTAEPAAAGGLRVAGLPVGQDGPLAAALAARHKTAGGVVQAVRGEITEHIRAAVRAEPLAPAVAPSDAPRADDADDTDGVDADGVDGADGSSGAVPPVVQGPMTQVSDRPEFADAVARAGGLPFLALALKDGDKVRELLAATAGRLGGRPWGVGVLGFAPPEVREAQLAAVRAAAPPFAIVAGGRPAQAASLEAAGISAFLHVPSPELLERFLDEGARKFVFEGAECGGHVGPRASFPLWEAQVERLTAFGGDPAELSVMFAGGIHDARSAAMVAALAGPLAGRGAAVRVLMGTAYLFTAEAVEAGAILPGFQDAAIGCEGTALLETSPGHVTRCARTPYVVAFEEARRELAAVGMAPREVWRRLEELNLGRLRIASKGLRRRPSGEGPQPVEPAAQRTEGLFMMGQAAALRSAPTRLADLHEEVTAGATALLAARAAELGVAADRPPLPSAGPRPADIAIIGIGCVFPGAEDAGAYWANIARGVDSVTEVPAGRWDPDLYFGADGDGRTPSKWGGFIPDVPFDALAYGIPPAALGSVEPVQLLALEVASRALRDAGYADRPFDRSRTSVFFGAEGGGELAAAYAMRAALPSYLGEVPPGLDEQLPKPTEDSFPGVLTNVIAGRIANRLDLGGANYTVDAACAASLAALDAACKELVSGAGDMALCGGADLHNGIRDYLMFSSVRALSPSGRCAAFDASADGIALGEGVACVVLKRLADAERDGDRVYAVVKSVAGSSDGRSLGLTAPRSEGQRLALDRAYEGAGVPPSRVGLVEAHGTGTEVGDRAELETLAAVFAGAAPGSVALGSVKSQIGHTKCAAGLAGLIKTAHALHTGVLPGTLHLDRPNPAWDPAGPFSFGRTARPWAAAPGDRYAGISGFGFGGANFHAVLSGYGGAPEPVSGLADWPAELFLVRGEDRAAARAEVGRIRGVWDGRRGDRAGLRAAARACASGEGPVRVAFVATGPGDLDGKLDAAAAFLPGEGVFVASGEDGRDTAGTGTETGTGTDGPGAGQVAFLFPGQGSQRPGMLADLFVAFPRLQRLLRLAGGGHAPVMFPPAAFTAEESRRQRDALADTRAAQPALGIAGLAVHRLLTAVGVHPDLAAGHSYGELTALCAAGVFDETDLVELSTARAEAILSAAGPEPGAMAAVTGTLREVREALSGVSEIVIANHNAPRQVVVSGTAAGLERAAAVLAGHGLAAERLPVACAFHSPLVAPASAGLRAALAGRDLRSPAFPVWSNTTAAPYETDPADLADGLAGQLAAPVRFVEQIEAMYAAGARTFVEAGPGRVLTGLVGAILGDRPHTAVSCDVPGEDGLPRFLLALAELAAAGVPVDPLPLFAGRDAEADADAAPPASGWLVNGHLVRTADGGHPEGALRPARRVPGGTMSDRPRESEAAVLEYLRAGRELIAAQREVILRHLGPAAERPSRPPVQPRPPVPSVPFPRPVLKGEAVDAGPAPLPAPATVPDSEPEPDSEREHAPDVRASVLEVISSRTGYPRAMLKDDLDLEADLSIDSIKRTVITAELADRVGLTAGDAALERLARITTIGGIVAWLHDHLESPPAEVREPSSPAPPAGPARPADGSGTHVGTSALSGSGPAALPPRVQAPVLRQVVRTVPLKALPVPGEAGTTFAGERFLIVDDGCGIALELADMLERHGAQARTPLEVDGACDGLVHLAALRPGAAAVLPEAYAGIRGALTGGLRRLVVATGSGGDFGRRFGGGGVGDPAPGAGLRGLARTVAQEYPEVLVRAVDVDTKDTPRAIAQRILAEMLHPDAPVAVGHEGDVRRGLSVVPSELTGEPAVDLGPDGVVLLTGGARGITARVARALARMSGCHIELMGRTPEPDGEPSFPEAEDEAGLRRALVARGGRPPSEIEATIRRLLAEREVRRNLEALREDAASVRYHSGDVRDPQAVRDVVERVYLRHGRLDGVVHGAGLIEDRLVRDKGPGSFERVYRTKVDGACALAAAVRPDLGFFVVFGSVAGVHGNRGQADYAAANDACDTLARVWRTRLKGRVLVADWGPWAGGGMVSPELAREYARRGIGLIEPDAGVDALLREIAHGDETQVVFTGTVR</sequence>
<dbReference type="InterPro" id="IPR036736">
    <property type="entry name" value="ACP-like_sf"/>
</dbReference>
<dbReference type="InterPro" id="IPR013968">
    <property type="entry name" value="PKS_KR"/>
</dbReference>
<evidence type="ECO:0000259" key="6">
    <source>
        <dbReference type="PROSITE" id="PS52004"/>
    </source>
</evidence>
<dbReference type="InterPro" id="IPR016035">
    <property type="entry name" value="Acyl_Trfase/lysoPLipase"/>
</dbReference>
<evidence type="ECO:0000256" key="3">
    <source>
        <dbReference type="ARBA" id="ARBA00022679"/>
    </source>
</evidence>
<dbReference type="Gene3D" id="3.30.70.250">
    <property type="entry name" value="Malonyl-CoA ACP transacylase, ACP-binding"/>
    <property type="match status" value="1"/>
</dbReference>
<feature type="region of interest" description="Disordered" evidence="5">
    <location>
        <begin position="1"/>
        <end position="33"/>
    </location>
</feature>
<dbReference type="CDD" id="cd00833">
    <property type="entry name" value="PKS"/>
    <property type="match status" value="1"/>
</dbReference>
<feature type="region of interest" description="Disordered" evidence="5">
    <location>
        <begin position="1821"/>
        <end position="1860"/>
    </location>
</feature>
<feature type="compositionally biased region" description="Low complexity" evidence="5">
    <location>
        <begin position="18"/>
        <end position="28"/>
    </location>
</feature>
<dbReference type="Proteomes" id="UP001049518">
    <property type="component" value="Chromosome"/>
</dbReference>
<dbReference type="CDD" id="cd08953">
    <property type="entry name" value="KR_2_SDR_x"/>
    <property type="match status" value="1"/>
</dbReference>
<dbReference type="SMART" id="SM00827">
    <property type="entry name" value="PKS_AT"/>
    <property type="match status" value="1"/>
</dbReference>
<feature type="compositionally biased region" description="Pro residues" evidence="5">
    <location>
        <begin position="1688"/>
        <end position="1704"/>
    </location>
</feature>
<feature type="region of interest" description="Disordered" evidence="5">
    <location>
        <begin position="314"/>
        <end position="362"/>
    </location>
</feature>
<keyword evidence="1" id="KW-0596">Phosphopantetheine</keyword>
<dbReference type="Pfam" id="PF03060">
    <property type="entry name" value="NMO"/>
    <property type="match status" value="1"/>
</dbReference>
<dbReference type="Gene3D" id="3.40.50.720">
    <property type="entry name" value="NAD(P)-binding Rossmann-like Domain"/>
    <property type="match status" value="1"/>
</dbReference>
<keyword evidence="4" id="KW-0012">Acyltransferase</keyword>
<feature type="region of interest" description="Disordered" evidence="5">
    <location>
        <begin position="1680"/>
        <end position="1742"/>
    </location>
</feature>
<dbReference type="InterPro" id="IPR036291">
    <property type="entry name" value="NAD(P)-bd_dom_sf"/>
</dbReference>
<dbReference type="PANTHER" id="PTHR43775">
    <property type="entry name" value="FATTY ACID SYNTHASE"/>
    <property type="match status" value="1"/>
</dbReference>
<dbReference type="InterPro" id="IPR016039">
    <property type="entry name" value="Thiolase-like"/>
</dbReference>
<dbReference type="PROSITE" id="PS52004">
    <property type="entry name" value="KS3_2"/>
    <property type="match status" value="1"/>
</dbReference>
<keyword evidence="8" id="KW-1185">Reference proteome</keyword>
<feature type="region of interest" description="Disordered" evidence="5">
    <location>
        <begin position="1627"/>
        <end position="1650"/>
    </location>
</feature>
<dbReference type="Gene3D" id="3.40.366.10">
    <property type="entry name" value="Malonyl-Coenzyme A Acyl Carrier Protein, domain 2"/>
    <property type="match status" value="1"/>
</dbReference>
<dbReference type="InterPro" id="IPR014043">
    <property type="entry name" value="Acyl_transferase_dom"/>
</dbReference>
<keyword evidence="2" id="KW-0597">Phosphoprotein</keyword>
<dbReference type="InterPro" id="IPR057326">
    <property type="entry name" value="KR_dom"/>
</dbReference>
<dbReference type="Pfam" id="PF00109">
    <property type="entry name" value="ketoacyl-synt"/>
    <property type="match status" value="1"/>
</dbReference>
<accession>A0ABX8QPK0</accession>
<dbReference type="PANTHER" id="PTHR43775:SF51">
    <property type="entry name" value="INACTIVE PHENOLPHTHIOCEROL SYNTHESIS POLYKETIDE SYNTHASE TYPE I PKS1-RELATED"/>
    <property type="match status" value="1"/>
</dbReference>
<dbReference type="Gene3D" id="3.20.20.70">
    <property type="entry name" value="Aldolase class I"/>
    <property type="match status" value="2"/>
</dbReference>
<name>A0ABX8QPK0_9ACTN</name>
<dbReference type="Gene3D" id="3.40.47.10">
    <property type="match status" value="1"/>
</dbReference>
<dbReference type="Pfam" id="PF02801">
    <property type="entry name" value="Ketoacyl-synt_C"/>
    <property type="match status" value="1"/>
</dbReference>
<evidence type="ECO:0000313" key="8">
    <source>
        <dbReference type="Proteomes" id="UP001049518"/>
    </source>
</evidence>
<keyword evidence="3" id="KW-0808">Transferase</keyword>
<dbReference type="Gene3D" id="1.10.1200.10">
    <property type="entry name" value="ACP-like"/>
    <property type="match status" value="1"/>
</dbReference>
<proteinExistence type="predicted"/>
<evidence type="ECO:0000256" key="2">
    <source>
        <dbReference type="ARBA" id="ARBA00022553"/>
    </source>
</evidence>
<protein>
    <submittedName>
        <fullName evidence="7">SDR family NAD(P)-dependent oxidoreductase</fullName>
    </submittedName>
</protein>
<dbReference type="InterPro" id="IPR020841">
    <property type="entry name" value="PKS_Beta-ketoAc_synthase_dom"/>
</dbReference>
<dbReference type="SUPFAM" id="SSF47336">
    <property type="entry name" value="ACP-like"/>
    <property type="match status" value="1"/>
</dbReference>
<dbReference type="InterPro" id="IPR001227">
    <property type="entry name" value="Ac_transferase_dom_sf"/>
</dbReference>
<reference evidence="7" key="1">
    <citation type="submission" date="2020-07" db="EMBL/GenBank/DDBJ databases">
        <authorList>
            <person name="Tarantini F.S."/>
            <person name="Hong K.W."/>
            <person name="Chan K.G."/>
        </authorList>
    </citation>
    <scope>NUCLEOTIDE SEQUENCE</scope>
    <source>
        <strain evidence="7">32-07</strain>
    </source>
</reference>
<organism evidence="7 8">
    <name type="scientific">Actinomadura graeca</name>
    <dbReference type="NCBI Taxonomy" id="2750812"/>
    <lineage>
        <taxon>Bacteria</taxon>
        <taxon>Bacillati</taxon>
        <taxon>Actinomycetota</taxon>
        <taxon>Actinomycetes</taxon>
        <taxon>Streptosporangiales</taxon>
        <taxon>Thermomonosporaceae</taxon>
        <taxon>Actinomadura</taxon>
    </lineage>
</organism>
<feature type="compositionally biased region" description="Acidic residues" evidence="5">
    <location>
        <begin position="330"/>
        <end position="343"/>
    </location>
</feature>
<gene>
    <name evidence="7" type="ORF">AGRA3207_001490</name>
</gene>
<evidence type="ECO:0000256" key="4">
    <source>
        <dbReference type="ARBA" id="ARBA00023315"/>
    </source>
</evidence>
<dbReference type="InterPro" id="IPR014030">
    <property type="entry name" value="Ketoacyl_synth_N"/>
</dbReference>
<dbReference type="Pfam" id="PF00698">
    <property type="entry name" value="Acyl_transf_1"/>
    <property type="match status" value="1"/>
</dbReference>
<dbReference type="SMART" id="SM00822">
    <property type="entry name" value="PKS_KR"/>
    <property type="match status" value="1"/>
</dbReference>
<evidence type="ECO:0000256" key="5">
    <source>
        <dbReference type="SAM" id="MobiDB-lite"/>
    </source>
</evidence>
<evidence type="ECO:0000313" key="7">
    <source>
        <dbReference type="EMBL" id="QXJ20725.1"/>
    </source>
</evidence>
<dbReference type="SUPFAM" id="SSF55048">
    <property type="entry name" value="Probable ACP-binding domain of malonyl-CoA ACP transacylase"/>
    <property type="match status" value="1"/>
</dbReference>
<dbReference type="SMART" id="SM00825">
    <property type="entry name" value="PKS_KS"/>
    <property type="match status" value="1"/>
</dbReference>
<feature type="domain" description="Ketosynthase family 3 (KS3)" evidence="6">
    <location>
        <begin position="713"/>
        <end position="1149"/>
    </location>
</feature>
<dbReference type="EMBL" id="CP059572">
    <property type="protein sequence ID" value="QXJ20725.1"/>
    <property type="molecule type" value="Genomic_DNA"/>
</dbReference>
<dbReference type="InterPro" id="IPR050091">
    <property type="entry name" value="PKS_NRPS_Biosynth_Enz"/>
</dbReference>
<feature type="compositionally biased region" description="Basic and acidic residues" evidence="5">
    <location>
        <begin position="1"/>
        <end position="13"/>
    </location>
</feature>